<dbReference type="HOGENOM" id="CLU_045683_0_0_4"/>
<dbReference type="PATRIC" id="fig|1247726.3.peg.912"/>
<evidence type="ECO:0000313" key="3">
    <source>
        <dbReference type="EMBL" id="AHG62941.1"/>
    </source>
</evidence>
<dbReference type="AlphaFoldDB" id="W0P880"/>
<feature type="chain" id="PRO_5004793791" evidence="2">
    <location>
        <begin position="27"/>
        <end position="324"/>
    </location>
</feature>
<dbReference type="Pfam" id="PF03401">
    <property type="entry name" value="TctC"/>
    <property type="match status" value="1"/>
</dbReference>
<proteinExistence type="inferred from homology"/>
<evidence type="ECO:0000313" key="4">
    <source>
        <dbReference type="Proteomes" id="UP000019095"/>
    </source>
</evidence>
<dbReference type="PIRSF" id="PIRSF017082">
    <property type="entry name" value="YflP"/>
    <property type="match status" value="1"/>
</dbReference>
<sequence>MTMNYFRSRIVLALAGITLAAGSAMAAYPDRPITFVVPFGAGSGTDKLARVLAEEVSRQVGQTVVVENKGGASGFIAAQDIARAKPDGYRIFVTSNTTHASNSALFKKLPYDPVGDFAPISKLGNIPLVLVVNPQSIPAKTVPEFIEHLQQNPDKVFFGSGSTSARIGGELFKILTNTKISNVDYKSNPQAVVDTVGGQIQMMIADAATTLPLARDGKLRALAVSTSKRTEIAPDLPTLAESGVKGYEMVAWFASYAPAGTPDDVIKTLNQAFVKTLSDPKVVKNLQVQGIEAEASSPEELAAFQKAETEKWVDIVAKAGVEVR</sequence>
<reference evidence="3 4" key="1">
    <citation type="journal article" date="2014" name="Microbiology">
        <title>Unravelling the complete genome sequence of Advenella mimigardefordensis strain DPN7T and novel insights in the catabolism of the xenobiotic polythioester precursor 3,3'-dithiodipropionate.</title>
        <authorList>
            <person name="Wubbeler J.H."/>
            <person name="Hiessl S."/>
            <person name="Schuldes J."/>
            <person name="Thurmer A."/>
            <person name="Daniel R."/>
            <person name="Steinbuchel A."/>
        </authorList>
    </citation>
    <scope>NUCLEOTIDE SEQUENCE [LARGE SCALE GENOMIC DNA]</scope>
    <source>
        <strain evidence="4">DSM 17166 / LMG 22922 / DPN7</strain>
    </source>
</reference>
<name>W0P880_ADVMD</name>
<dbReference type="Gene3D" id="3.40.190.10">
    <property type="entry name" value="Periplasmic binding protein-like II"/>
    <property type="match status" value="1"/>
</dbReference>
<dbReference type="InterPro" id="IPR005064">
    <property type="entry name" value="BUG"/>
</dbReference>
<protein>
    <submittedName>
        <fullName evidence="3">Putative Bug-like extracytoplasmic solute binding receptor, TTT family</fullName>
    </submittedName>
</protein>
<comment type="similarity">
    <text evidence="1">Belongs to the UPF0065 (bug) family.</text>
</comment>
<dbReference type="CDD" id="cd07012">
    <property type="entry name" value="PBP2_Bug_TTT"/>
    <property type="match status" value="1"/>
</dbReference>
<evidence type="ECO:0000256" key="2">
    <source>
        <dbReference type="SAM" id="SignalP"/>
    </source>
</evidence>
<keyword evidence="3" id="KW-0675">Receptor</keyword>
<dbReference type="EMBL" id="CP003915">
    <property type="protein sequence ID" value="AHG62941.1"/>
    <property type="molecule type" value="Genomic_DNA"/>
</dbReference>
<evidence type="ECO:0000256" key="1">
    <source>
        <dbReference type="ARBA" id="ARBA00006987"/>
    </source>
</evidence>
<dbReference type="KEGG" id="amim:MIM_c08420"/>
<accession>W0P880</accession>
<dbReference type="SUPFAM" id="SSF53850">
    <property type="entry name" value="Periplasmic binding protein-like II"/>
    <property type="match status" value="1"/>
</dbReference>
<dbReference type="Gene3D" id="3.40.190.150">
    <property type="entry name" value="Bordetella uptake gene, domain 1"/>
    <property type="match status" value="1"/>
</dbReference>
<dbReference type="eggNOG" id="COG3181">
    <property type="taxonomic scope" value="Bacteria"/>
</dbReference>
<feature type="signal peptide" evidence="2">
    <location>
        <begin position="1"/>
        <end position="26"/>
    </location>
</feature>
<keyword evidence="4" id="KW-1185">Reference proteome</keyword>
<dbReference type="STRING" id="1247726.MIM_c08420"/>
<gene>
    <name evidence="3" type="ORF">MIM_c08420</name>
</gene>
<dbReference type="InterPro" id="IPR042100">
    <property type="entry name" value="Bug_dom1"/>
</dbReference>
<dbReference type="PANTHER" id="PTHR42928">
    <property type="entry name" value="TRICARBOXYLATE-BINDING PROTEIN"/>
    <property type="match status" value="1"/>
</dbReference>
<keyword evidence="2" id="KW-0732">Signal</keyword>
<organism evidence="3 4">
    <name type="scientific">Advenella mimigardefordensis (strain DSM 17166 / LMG 22922 / DPN7)</name>
    <dbReference type="NCBI Taxonomy" id="1247726"/>
    <lineage>
        <taxon>Bacteria</taxon>
        <taxon>Pseudomonadati</taxon>
        <taxon>Pseudomonadota</taxon>
        <taxon>Betaproteobacteria</taxon>
        <taxon>Burkholderiales</taxon>
        <taxon>Alcaligenaceae</taxon>
    </lineage>
</organism>
<dbReference type="PANTHER" id="PTHR42928:SF5">
    <property type="entry name" value="BLR1237 PROTEIN"/>
    <property type="match status" value="1"/>
</dbReference>
<dbReference type="Proteomes" id="UP000019095">
    <property type="component" value="Chromosome"/>
</dbReference>